<dbReference type="InterPro" id="IPR018723">
    <property type="entry name" value="DUF2254_membrane"/>
</dbReference>
<feature type="transmembrane region" description="Helical" evidence="1">
    <location>
        <begin position="20"/>
        <end position="41"/>
    </location>
</feature>
<organism evidence="2 3">
    <name type="scientific">Pacificibacter maritimus</name>
    <dbReference type="NCBI Taxonomy" id="762213"/>
    <lineage>
        <taxon>Bacteria</taxon>
        <taxon>Pseudomonadati</taxon>
        <taxon>Pseudomonadota</taxon>
        <taxon>Alphaproteobacteria</taxon>
        <taxon>Rhodobacterales</taxon>
        <taxon>Roseobacteraceae</taxon>
        <taxon>Pacificibacter</taxon>
    </lineage>
</organism>
<dbReference type="OrthoDB" id="2955631at2"/>
<feature type="transmembrane region" description="Helical" evidence="1">
    <location>
        <begin position="61"/>
        <end position="83"/>
    </location>
</feature>
<keyword evidence="1" id="KW-0812">Transmembrane</keyword>
<dbReference type="EMBL" id="RKQK01000002">
    <property type="protein sequence ID" value="RPE67216.1"/>
    <property type="molecule type" value="Genomic_DNA"/>
</dbReference>
<proteinExistence type="predicted"/>
<keyword evidence="1" id="KW-0472">Membrane</keyword>
<keyword evidence="3" id="KW-1185">Reference proteome</keyword>
<gene>
    <name evidence="2" type="ORF">EDD53_1621</name>
</gene>
<name>A0A3N4U900_9RHOB</name>
<dbReference type="Proteomes" id="UP000269689">
    <property type="component" value="Unassembled WGS sequence"/>
</dbReference>
<feature type="transmembrane region" description="Helical" evidence="1">
    <location>
        <begin position="137"/>
        <end position="158"/>
    </location>
</feature>
<dbReference type="AlphaFoldDB" id="A0A3N4U900"/>
<dbReference type="RefSeq" id="WP_123792688.1">
    <property type="nucleotide sequence ID" value="NZ_RKQK01000002.1"/>
</dbReference>
<keyword evidence="1" id="KW-1133">Transmembrane helix</keyword>
<reference evidence="2 3" key="1">
    <citation type="submission" date="2018-11" db="EMBL/GenBank/DDBJ databases">
        <title>Genomic Encyclopedia of Type Strains, Phase IV (KMG-IV): sequencing the most valuable type-strain genomes for metagenomic binning, comparative biology and taxonomic classification.</title>
        <authorList>
            <person name="Goeker M."/>
        </authorList>
    </citation>
    <scope>NUCLEOTIDE SEQUENCE [LARGE SCALE GENOMIC DNA]</scope>
    <source>
        <strain evidence="2 3">DSM 104731</strain>
    </source>
</reference>
<evidence type="ECO:0000313" key="2">
    <source>
        <dbReference type="EMBL" id="RPE67216.1"/>
    </source>
</evidence>
<comment type="caution">
    <text evidence="2">The sequence shown here is derived from an EMBL/GenBank/DDBJ whole genome shotgun (WGS) entry which is preliminary data.</text>
</comment>
<evidence type="ECO:0000256" key="1">
    <source>
        <dbReference type="SAM" id="Phobius"/>
    </source>
</evidence>
<evidence type="ECO:0000313" key="3">
    <source>
        <dbReference type="Proteomes" id="UP000269689"/>
    </source>
</evidence>
<feature type="transmembrane region" description="Helical" evidence="1">
    <location>
        <begin position="104"/>
        <end position="125"/>
    </location>
</feature>
<sequence>MTLSFLNVPAMLLMRLYRKLWLRVGLYALAAALIAVIGPWGAALLPSAWSKTLSADAVTPVLTILASSMLAVSTFSLNVMVSAHRSAALNTTPRVHRLLLEDTTTQSVLGVFIGAFVYALTSIVLTNMEFYSEEALLAVMVVTVLVVALVIGAMLRWIEHLSTLGSLDDTLRFVSDRTKRRLSAFRNQPAYGALPLADDVQIPETCTDILAPQSGYIQLIDVHGLSNSTPERATTYVLRRPGHHVLKNTVLAQVSGTQDDDALSAILENFTIGDQRSFEQDPLFGLQVLSEIASRALSPGTHDPGTAVQVLNILSKLLWEASHIKADEPESCAQNVILKTVDSDRIFERAFEAIARDGKGFSEVEDCLYKGLSNLENCPDPDFAEAARKMHKAFTGTTTDAPAAAKT</sequence>
<accession>A0A3N4U900</accession>
<dbReference type="Pfam" id="PF10011">
    <property type="entry name" value="DUF2254"/>
    <property type="match status" value="1"/>
</dbReference>
<protein>
    <submittedName>
        <fullName evidence="2">Putative membrane protein</fullName>
    </submittedName>
</protein>